<protein>
    <submittedName>
        <fullName evidence="1">Uncharacterized protein</fullName>
    </submittedName>
</protein>
<dbReference type="EMBL" id="NMUH01000575">
    <property type="protein sequence ID" value="MQL81571.1"/>
    <property type="molecule type" value="Genomic_DNA"/>
</dbReference>
<dbReference type="Proteomes" id="UP000652761">
    <property type="component" value="Unassembled WGS sequence"/>
</dbReference>
<name>A0A843UDT4_COLES</name>
<evidence type="ECO:0000313" key="1">
    <source>
        <dbReference type="EMBL" id="MQL81571.1"/>
    </source>
</evidence>
<dbReference type="AlphaFoldDB" id="A0A843UDT4"/>
<sequence>MSLGRLPRFRESLAEPTFGAAQSQRSEVVFNSMRDLLPMSWIWVPEHRRYSNPLRFIPTPSAKELG</sequence>
<evidence type="ECO:0000313" key="2">
    <source>
        <dbReference type="Proteomes" id="UP000652761"/>
    </source>
</evidence>
<gene>
    <name evidence="1" type="ORF">Taro_014023</name>
</gene>
<comment type="caution">
    <text evidence="1">The sequence shown here is derived from an EMBL/GenBank/DDBJ whole genome shotgun (WGS) entry which is preliminary data.</text>
</comment>
<keyword evidence="2" id="KW-1185">Reference proteome</keyword>
<organism evidence="1 2">
    <name type="scientific">Colocasia esculenta</name>
    <name type="common">Wild taro</name>
    <name type="synonym">Arum esculentum</name>
    <dbReference type="NCBI Taxonomy" id="4460"/>
    <lineage>
        <taxon>Eukaryota</taxon>
        <taxon>Viridiplantae</taxon>
        <taxon>Streptophyta</taxon>
        <taxon>Embryophyta</taxon>
        <taxon>Tracheophyta</taxon>
        <taxon>Spermatophyta</taxon>
        <taxon>Magnoliopsida</taxon>
        <taxon>Liliopsida</taxon>
        <taxon>Araceae</taxon>
        <taxon>Aroideae</taxon>
        <taxon>Colocasieae</taxon>
        <taxon>Colocasia</taxon>
    </lineage>
</organism>
<reference evidence="1" key="1">
    <citation type="submission" date="2017-07" db="EMBL/GenBank/DDBJ databases">
        <title>Taro Niue Genome Assembly and Annotation.</title>
        <authorList>
            <person name="Atibalentja N."/>
            <person name="Keating K."/>
            <person name="Fields C.J."/>
        </authorList>
    </citation>
    <scope>NUCLEOTIDE SEQUENCE</scope>
    <source>
        <strain evidence="1">Niue_2</strain>
        <tissue evidence="1">Leaf</tissue>
    </source>
</reference>
<proteinExistence type="predicted"/>
<accession>A0A843UDT4</accession>